<proteinExistence type="inferred from homology"/>
<keyword evidence="8" id="KW-0732">Signal</keyword>
<accession>A0ABY7DLB0</accession>
<keyword evidence="11" id="KW-1185">Reference proteome</keyword>
<name>A0ABY7DLB0_MYAAR</name>
<dbReference type="Pfam" id="PF01781">
    <property type="entry name" value="Ribosomal_L38e"/>
    <property type="match status" value="1"/>
</dbReference>
<keyword evidence="7" id="KW-0812">Transmembrane</keyword>
<evidence type="ECO:0000256" key="6">
    <source>
        <dbReference type="RuleBase" id="RU003445"/>
    </source>
</evidence>
<dbReference type="InterPro" id="IPR002675">
    <property type="entry name" value="Ribosomal_eL38"/>
</dbReference>
<evidence type="ECO:0000256" key="4">
    <source>
        <dbReference type="ARBA" id="ARBA00035235"/>
    </source>
</evidence>
<dbReference type="Gene3D" id="3.30.720.90">
    <property type="match status" value="1"/>
</dbReference>
<feature type="transmembrane region" description="Helical" evidence="7">
    <location>
        <begin position="367"/>
        <end position="386"/>
    </location>
</feature>
<dbReference type="Proteomes" id="UP001164746">
    <property type="component" value="Chromosome 2"/>
</dbReference>
<evidence type="ECO:0000256" key="7">
    <source>
        <dbReference type="SAM" id="Phobius"/>
    </source>
</evidence>
<evidence type="ECO:0000313" key="11">
    <source>
        <dbReference type="Proteomes" id="UP001164746"/>
    </source>
</evidence>
<organism evidence="10 11">
    <name type="scientific">Mya arenaria</name>
    <name type="common">Soft-shell clam</name>
    <dbReference type="NCBI Taxonomy" id="6604"/>
    <lineage>
        <taxon>Eukaryota</taxon>
        <taxon>Metazoa</taxon>
        <taxon>Spiralia</taxon>
        <taxon>Lophotrochozoa</taxon>
        <taxon>Mollusca</taxon>
        <taxon>Bivalvia</taxon>
        <taxon>Autobranchia</taxon>
        <taxon>Heteroconchia</taxon>
        <taxon>Euheterodonta</taxon>
        <taxon>Imparidentia</taxon>
        <taxon>Neoheterodontei</taxon>
        <taxon>Myida</taxon>
        <taxon>Myoidea</taxon>
        <taxon>Myidae</taxon>
        <taxon>Mya</taxon>
    </lineage>
</organism>
<feature type="transmembrane region" description="Helical" evidence="7">
    <location>
        <begin position="227"/>
        <end position="247"/>
    </location>
</feature>
<keyword evidence="3 6" id="KW-0687">Ribonucleoprotein</keyword>
<evidence type="ECO:0000256" key="3">
    <source>
        <dbReference type="ARBA" id="ARBA00023274"/>
    </source>
</evidence>
<feature type="transmembrane region" description="Helical" evidence="7">
    <location>
        <begin position="253"/>
        <end position="278"/>
    </location>
</feature>
<dbReference type="PANTHER" id="PTHR31061">
    <property type="entry name" value="LD22376P"/>
    <property type="match status" value="1"/>
</dbReference>
<feature type="chain" id="PRO_5047037480" description="Large ribosomal subunit protein eL38" evidence="8">
    <location>
        <begin position="22"/>
        <end position="539"/>
    </location>
</feature>
<dbReference type="PANTHER" id="PTHR31061:SF24">
    <property type="entry name" value="LD22376P"/>
    <property type="match status" value="1"/>
</dbReference>
<dbReference type="EMBL" id="CP111013">
    <property type="protein sequence ID" value="WAQ97294.1"/>
    <property type="molecule type" value="Genomic_DNA"/>
</dbReference>
<dbReference type="Pfam" id="PF07786">
    <property type="entry name" value="HGSNAT_cat"/>
    <property type="match status" value="1"/>
</dbReference>
<feature type="domain" description="Heparan-alpha-glucosaminide N-acetyltransferase catalytic" evidence="9">
    <location>
        <begin position="220"/>
        <end position="337"/>
    </location>
</feature>
<comment type="similarity">
    <text evidence="1 6">Belongs to the eukaryotic ribosomal protein eL38 family.</text>
</comment>
<evidence type="ECO:0000256" key="8">
    <source>
        <dbReference type="SAM" id="SignalP"/>
    </source>
</evidence>
<evidence type="ECO:0000256" key="1">
    <source>
        <dbReference type="ARBA" id="ARBA00007803"/>
    </source>
</evidence>
<keyword evidence="7" id="KW-1133">Transmembrane helix</keyword>
<dbReference type="InterPro" id="IPR012429">
    <property type="entry name" value="HGSNAT_cat"/>
</dbReference>
<gene>
    <name evidence="10" type="ORF">MAR_029984</name>
</gene>
<feature type="transmembrane region" description="Helical" evidence="7">
    <location>
        <begin position="329"/>
        <end position="347"/>
    </location>
</feature>
<sequence>MAALCWLVFIAVIVWIPVCDGESPVFMCPSTRSVHSGVNVAHLEVNAVGVGSTVILQMVSTECHTCYLQNVSYIPPGVKNCSVIVDTRWPVRMAIISNNSDDTLARNCTDVDRFTFLEGGQYYIFVTRKDSVINCLKPMLQNSPTDSNIAVYGALGIFAGIAIIWIAIKKGRRCCLKLISEIAPSEGLADANIVTERDLGMPTNTALEQSGQKEKVKKERLKSLDTFRGISLVIMMFVNYGGADYWFFNHSKWNGLTVADLVFPWFIWIMGTALAYSFQSLARSNASLGSMFVKILRRSLTLFALGILVNSGGSHNFQHWRIMGVLQRFALTYLVTASSQLAFMLNVNKAPTKFPLIKDLTLYWKEWIVQLSLVVLHLSLTFFMPVPGCPTGYIGPGGLANDGGGKDVFNCTGGAAGYIDEQIFGVSLVYGSPTSKEIYDSTVHYDPEGLLGTLNSCFLCFLGLQAGKILIIYRDVKSRVTRFTAWALCATVKIKKNKDNVKFKVRCSRFLYTLVISDREKAEKLRQSLPPGLAVKELK</sequence>
<evidence type="ECO:0000259" key="9">
    <source>
        <dbReference type="Pfam" id="PF07786"/>
    </source>
</evidence>
<keyword evidence="2 6" id="KW-0689">Ribosomal protein</keyword>
<protein>
    <recommendedName>
        <fullName evidence="4">Large ribosomal subunit protein eL38</fullName>
    </recommendedName>
    <alternativeName>
        <fullName evidence="5">60S ribosomal protein L38</fullName>
    </alternativeName>
</protein>
<dbReference type="InterPro" id="IPR038464">
    <property type="entry name" value="Ribosomal_eL38_sf"/>
</dbReference>
<feature type="transmembrane region" description="Helical" evidence="7">
    <location>
        <begin position="299"/>
        <end position="317"/>
    </location>
</feature>
<feature type="transmembrane region" description="Helical" evidence="7">
    <location>
        <begin position="149"/>
        <end position="168"/>
    </location>
</feature>
<evidence type="ECO:0000256" key="5">
    <source>
        <dbReference type="ARBA" id="ARBA00035338"/>
    </source>
</evidence>
<feature type="signal peptide" evidence="8">
    <location>
        <begin position="1"/>
        <end position="21"/>
    </location>
</feature>
<evidence type="ECO:0000256" key="2">
    <source>
        <dbReference type="ARBA" id="ARBA00022980"/>
    </source>
</evidence>
<evidence type="ECO:0000313" key="10">
    <source>
        <dbReference type="EMBL" id="WAQ97294.1"/>
    </source>
</evidence>
<reference evidence="10" key="1">
    <citation type="submission" date="2022-11" db="EMBL/GenBank/DDBJ databases">
        <title>Centuries of genome instability and evolution in soft-shell clam transmissible cancer (bioRxiv).</title>
        <authorList>
            <person name="Hart S.F.M."/>
            <person name="Yonemitsu M.A."/>
            <person name="Giersch R.M."/>
            <person name="Beal B.F."/>
            <person name="Arriagada G."/>
            <person name="Davis B.W."/>
            <person name="Ostrander E.A."/>
            <person name="Goff S.P."/>
            <person name="Metzger M.J."/>
        </authorList>
    </citation>
    <scope>NUCLEOTIDE SEQUENCE</scope>
    <source>
        <strain evidence="10">MELC-2E11</strain>
        <tissue evidence="10">Siphon/mantle</tissue>
    </source>
</reference>
<feature type="transmembrane region" description="Helical" evidence="7">
    <location>
        <begin position="450"/>
        <end position="473"/>
    </location>
</feature>
<keyword evidence="7" id="KW-0472">Membrane</keyword>